<gene>
    <name evidence="1" type="ORF">E2C01_023534</name>
</gene>
<dbReference type="EMBL" id="VSRR010002223">
    <property type="protein sequence ID" value="MPC30273.1"/>
    <property type="molecule type" value="Genomic_DNA"/>
</dbReference>
<name>A0A5B7EBD3_PORTR</name>
<protein>
    <submittedName>
        <fullName evidence="1">Uncharacterized protein</fullName>
    </submittedName>
</protein>
<accession>A0A5B7EBD3</accession>
<dbReference type="AlphaFoldDB" id="A0A5B7EBD3"/>
<evidence type="ECO:0000313" key="1">
    <source>
        <dbReference type="EMBL" id="MPC30273.1"/>
    </source>
</evidence>
<sequence>MQENVILMTAAAQITTYGWRRGRGQGALVYTTMSVDVRLSAADLSSCCVGRRCCAASCRDATRGSHRSTSARTSRTRATLSRRAVSSMSFSAAILRRLSSVVSVHASKSAMVLWNSEFPIRVVCSFACHTEAAAHTASQRRLVAARRSLTLVARLSSRV</sequence>
<proteinExistence type="predicted"/>
<reference evidence="1 2" key="1">
    <citation type="submission" date="2019-05" db="EMBL/GenBank/DDBJ databases">
        <title>Another draft genome of Portunus trituberculatus and its Hox gene families provides insights of decapod evolution.</title>
        <authorList>
            <person name="Jeong J.-H."/>
            <person name="Song I."/>
            <person name="Kim S."/>
            <person name="Choi T."/>
            <person name="Kim D."/>
            <person name="Ryu S."/>
            <person name="Kim W."/>
        </authorList>
    </citation>
    <scope>NUCLEOTIDE SEQUENCE [LARGE SCALE GENOMIC DNA]</scope>
    <source>
        <tissue evidence="1">Muscle</tissue>
    </source>
</reference>
<evidence type="ECO:0000313" key="2">
    <source>
        <dbReference type="Proteomes" id="UP000324222"/>
    </source>
</evidence>
<keyword evidence="2" id="KW-1185">Reference proteome</keyword>
<organism evidence="1 2">
    <name type="scientific">Portunus trituberculatus</name>
    <name type="common">Swimming crab</name>
    <name type="synonym">Neptunus trituberculatus</name>
    <dbReference type="NCBI Taxonomy" id="210409"/>
    <lineage>
        <taxon>Eukaryota</taxon>
        <taxon>Metazoa</taxon>
        <taxon>Ecdysozoa</taxon>
        <taxon>Arthropoda</taxon>
        <taxon>Crustacea</taxon>
        <taxon>Multicrustacea</taxon>
        <taxon>Malacostraca</taxon>
        <taxon>Eumalacostraca</taxon>
        <taxon>Eucarida</taxon>
        <taxon>Decapoda</taxon>
        <taxon>Pleocyemata</taxon>
        <taxon>Brachyura</taxon>
        <taxon>Eubrachyura</taxon>
        <taxon>Portunoidea</taxon>
        <taxon>Portunidae</taxon>
        <taxon>Portuninae</taxon>
        <taxon>Portunus</taxon>
    </lineage>
</organism>
<comment type="caution">
    <text evidence="1">The sequence shown here is derived from an EMBL/GenBank/DDBJ whole genome shotgun (WGS) entry which is preliminary data.</text>
</comment>
<dbReference type="Proteomes" id="UP000324222">
    <property type="component" value="Unassembled WGS sequence"/>
</dbReference>